<comment type="caution">
    <text evidence="1">The sequence shown here is derived from an EMBL/GenBank/DDBJ whole genome shotgun (WGS) entry which is preliminary data.</text>
</comment>
<gene>
    <name evidence="1" type="ORF">LCGC14_2789500</name>
</gene>
<evidence type="ECO:0000313" key="1">
    <source>
        <dbReference type="EMBL" id="KKK83822.1"/>
    </source>
</evidence>
<dbReference type="EMBL" id="LAZR01052052">
    <property type="protein sequence ID" value="KKK83822.1"/>
    <property type="molecule type" value="Genomic_DNA"/>
</dbReference>
<protein>
    <submittedName>
        <fullName evidence="1">Uncharacterized protein</fullName>
    </submittedName>
</protein>
<reference evidence="1" key="1">
    <citation type="journal article" date="2015" name="Nature">
        <title>Complex archaea that bridge the gap between prokaryotes and eukaryotes.</title>
        <authorList>
            <person name="Spang A."/>
            <person name="Saw J.H."/>
            <person name="Jorgensen S.L."/>
            <person name="Zaremba-Niedzwiedzka K."/>
            <person name="Martijn J."/>
            <person name="Lind A.E."/>
            <person name="van Eijk R."/>
            <person name="Schleper C."/>
            <person name="Guy L."/>
            <person name="Ettema T.J."/>
        </authorList>
    </citation>
    <scope>NUCLEOTIDE SEQUENCE</scope>
</reference>
<name>A0A0F8YQY1_9ZZZZ</name>
<organism evidence="1">
    <name type="scientific">marine sediment metagenome</name>
    <dbReference type="NCBI Taxonomy" id="412755"/>
    <lineage>
        <taxon>unclassified sequences</taxon>
        <taxon>metagenomes</taxon>
        <taxon>ecological metagenomes</taxon>
    </lineage>
</organism>
<accession>A0A0F8YQY1</accession>
<sequence length="141" mass="16370">MMKESTYTKVEQHRITCKCGTVVVTSSVEYFCPRCNELLVRSVGGQQGHIVYDFADDVEYELKRKVKRNSVRERGKLFNTQAQLREYVLSKFKYLRGNIKKRYSLAHDGKVILRRMFGSAVGKIIIDDTDDNRIMARGVRI</sequence>
<dbReference type="AlphaFoldDB" id="A0A0F8YQY1"/>
<proteinExistence type="predicted"/>